<organism evidence="2 3">
    <name type="scientific">Gigaspora rosea</name>
    <dbReference type="NCBI Taxonomy" id="44941"/>
    <lineage>
        <taxon>Eukaryota</taxon>
        <taxon>Fungi</taxon>
        <taxon>Fungi incertae sedis</taxon>
        <taxon>Mucoromycota</taxon>
        <taxon>Glomeromycotina</taxon>
        <taxon>Glomeromycetes</taxon>
        <taxon>Diversisporales</taxon>
        <taxon>Gigasporaceae</taxon>
        <taxon>Gigaspora</taxon>
    </lineage>
</organism>
<feature type="transmembrane region" description="Helical" evidence="1">
    <location>
        <begin position="54"/>
        <end position="71"/>
    </location>
</feature>
<keyword evidence="1" id="KW-0812">Transmembrane</keyword>
<proteinExistence type="predicted"/>
<feature type="transmembrane region" description="Helical" evidence="1">
    <location>
        <begin position="119"/>
        <end position="137"/>
    </location>
</feature>
<protein>
    <submittedName>
        <fullName evidence="2">Uncharacterized protein</fullName>
    </submittedName>
</protein>
<feature type="transmembrane region" description="Helical" evidence="1">
    <location>
        <begin position="220"/>
        <end position="248"/>
    </location>
</feature>
<dbReference type="AlphaFoldDB" id="A0A397VH90"/>
<dbReference type="EMBL" id="QKWP01000367">
    <property type="protein sequence ID" value="RIB21332.1"/>
    <property type="molecule type" value="Genomic_DNA"/>
</dbReference>
<reference evidence="2 3" key="1">
    <citation type="submission" date="2018-06" db="EMBL/GenBank/DDBJ databases">
        <title>Comparative genomics reveals the genomic features of Rhizophagus irregularis, R. cerebriforme, R. diaphanum and Gigaspora rosea, and their symbiotic lifestyle signature.</title>
        <authorList>
            <person name="Morin E."/>
            <person name="San Clemente H."/>
            <person name="Chen E.C.H."/>
            <person name="De La Providencia I."/>
            <person name="Hainaut M."/>
            <person name="Kuo A."/>
            <person name="Kohler A."/>
            <person name="Murat C."/>
            <person name="Tang N."/>
            <person name="Roy S."/>
            <person name="Loubradou J."/>
            <person name="Henrissat B."/>
            <person name="Grigoriev I.V."/>
            <person name="Corradi N."/>
            <person name="Roux C."/>
            <person name="Martin F.M."/>
        </authorList>
    </citation>
    <scope>NUCLEOTIDE SEQUENCE [LARGE SCALE GENOMIC DNA]</scope>
    <source>
        <strain evidence="2 3">DAOM 194757</strain>
    </source>
</reference>
<feature type="transmembrane region" description="Helical" evidence="1">
    <location>
        <begin position="20"/>
        <end position="42"/>
    </location>
</feature>
<feature type="transmembrane region" description="Helical" evidence="1">
    <location>
        <begin position="77"/>
        <end position="99"/>
    </location>
</feature>
<keyword evidence="1" id="KW-1133">Transmembrane helix</keyword>
<sequence length="304" mass="34532">MSNNTTIDEQICMIQGDSDIIGPGVRLSNYLQVMLIFVKILVLEENFIESAENGLITIICLFIAAIIQSNINGIHEVYLMILSQFGWSLYMASMGGIYYAGTHGNFKPEHKKKLKKFSIVMNLTGILYICYNIWFWANIRFSLPQQICGDKIKIYFFFIPLDPTGWIRDFYLILFCIGLSGIGLSVILISFCNIIYFILRKPNRNIEHNLPREDSVSLSSSIPILNCCSKCCICIFALLIFGVLIGSIEITVQKNPIMGIWEWSFGQILVMVITSVDLLNTVISIINLCVKFYKETIEESKSVH</sequence>
<gene>
    <name evidence="2" type="ORF">C2G38_1111407</name>
</gene>
<dbReference type="OrthoDB" id="3351993at2759"/>
<feature type="transmembrane region" description="Helical" evidence="1">
    <location>
        <begin position="268"/>
        <end position="290"/>
    </location>
</feature>
<evidence type="ECO:0000313" key="3">
    <source>
        <dbReference type="Proteomes" id="UP000266673"/>
    </source>
</evidence>
<evidence type="ECO:0000313" key="2">
    <source>
        <dbReference type="EMBL" id="RIB21332.1"/>
    </source>
</evidence>
<comment type="caution">
    <text evidence="2">The sequence shown here is derived from an EMBL/GenBank/DDBJ whole genome shotgun (WGS) entry which is preliminary data.</text>
</comment>
<keyword evidence="3" id="KW-1185">Reference proteome</keyword>
<accession>A0A397VH90</accession>
<evidence type="ECO:0000256" key="1">
    <source>
        <dbReference type="SAM" id="Phobius"/>
    </source>
</evidence>
<keyword evidence="1" id="KW-0472">Membrane</keyword>
<dbReference type="Proteomes" id="UP000266673">
    <property type="component" value="Unassembled WGS sequence"/>
</dbReference>
<name>A0A397VH90_9GLOM</name>
<feature type="transmembrane region" description="Helical" evidence="1">
    <location>
        <begin position="170"/>
        <end position="199"/>
    </location>
</feature>